<dbReference type="GO" id="GO:0005737">
    <property type="term" value="C:cytoplasm"/>
    <property type="evidence" value="ECO:0007669"/>
    <property type="project" value="TreeGrafter"/>
</dbReference>
<dbReference type="PANTHER" id="PTHR43544">
    <property type="entry name" value="SHORT-CHAIN DEHYDROGENASE/REDUCTASE"/>
    <property type="match status" value="1"/>
</dbReference>
<dbReference type="InterPro" id="IPR002347">
    <property type="entry name" value="SDR_fam"/>
</dbReference>
<keyword evidence="2" id="KW-1185">Reference proteome</keyword>
<dbReference type="SUPFAM" id="SSF51735">
    <property type="entry name" value="NAD(P)-binding Rossmann-fold domains"/>
    <property type="match status" value="1"/>
</dbReference>
<gene>
    <name evidence="1" type="ORF">J1N51_03655</name>
</gene>
<dbReference type="Gene3D" id="3.40.50.720">
    <property type="entry name" value="NAD(P)-binding Rossmann-like Domain"/>
    <property type="match status" value="1"/>
</dbReference>
<dbReference type="EMBL" id="CP072110">
    <property type="protein sequence ID" value="QTH64577.1"/>
    <property type="molecule type" value="Genomic_DNA"/>
</dbReference>
<dbReference type="GO" id="GO:0016491">
    <property type="term" value="F:oxidoreductase activity"/>
    <property type="evidence" value="ECO:0007669"/>
    <property type="project" value="TreeGrafter"/>
</dbReference>
<organism evidence="1 2">
    <name type="scientific">Psychrosphaera ytuae</name>
    <dbReference type="NCBI Taxonomy" id="2820710"/>
    <lineage>
        <taxon>Bacteria</taxon>
        <taxon>Pseudomonadati</taxon>
        <taxon>Pseudomonadota</taxon>
        <taxon>Gammaproteobacteria</taxon>
        <taxon>Alteromonadales</taxon>
        <taxon>Pseudoalteromonadaceae</taxon>
        <taxon>Psychrosphaera</taxon>
    </lineage>
</organism>
<dbReference type="RefSeq" id="WP_208832631.1">
    <property type="nucleotide sequence ID" value="NZ_CP072110.1"/>
</dbReference>
<sequence>MEHVYLVFGANSAIARGVIKELIDTQSPEHQVTIYGFSRGTLPDDLSSYDSELHWITVADYTQQSLSKALTEVQLKHSNLKGAYIFNGILHNEEFMPEKALSQFEANHFEQVIHANTTVPVVIIQQLLANVDKQQSFKIAVLSARIGSIGDNGLGGWHSYRSSKAALNMLLKNVAIECARSYKGIKLISYHPGTTDSPLSKPFQSNVPSEQLFDQRQSARYFLNVVKAQKFDNTLSYVDWQGAAIPW</sequence>
<evidence type="ECO:0000313" key="2">
    <source>
        <dbReference type="Proteomes" id="UP000682739"/>
    </source>
</evidence>
<reference evidence="1" key="1">
    <citation type="submission" date="2021-03" db="EMBL/GenBank/DDBJ databases">
        <title>Description of Psychrosphaera ytuae sp. nov. isolated from deep sea sediment of South China Sea.</title>
        <authorList>
            <person name="Zhang J."/>
            <person name="Xu X.-D."/>
        </authorList>
    </citation>
    <scope>NUCLEOTIDE SEQUENCE</scope>
    <source>
        <strain evidence="1">MTZ26</strain>
    </source>
</reference>
<dbReference type="Pfam" id="PF00106">
    <property type="entry name" value="adh_short"/>
    <property type="match status" value="1"/>
</dbReference>
<proteinExistence type="predicted"/>
<dbReference type="PANTHER" id="PTHR43544:SF12">
    <property type="entry name" value="NAD(P)-BINDING ROSSMANN-FOLD SUPERFAMILY PROTEIN"/>
    <property type="match status" value="1"/>
</dbReference>
<dbReference type="PRINTS" id="PR00081">
    <property type="entry name" value="GDHRDH"/>
</dbReference>
<evidence type="ECO:0000313" key="1">
    <source>
        <dbReference type="EMBL" id="QTH64577.1"/>
    </source>
</evidence>
<protein>
    <submittedName>
        <fullName evidence="1">SDR family NAD(P)-dependent oxidoreductase</fullName>
    </submittedName>
</protein>
<dbReference type="AlphaFoldDB" id="A0A975DCE7"/>
<name>A0A975DCE7_9GAMM</name>
<dbReference type="InterPro" id="IPR051468">
    <property type="entry name" value="Fungal_SecMetab_SDRs"/>
</dbReference>
<dbReference type="KEGG" id="psym:J1N51_03655"/>
<accession>A0A975DCE7</accession>
<dbReference type="Proteomes" id="UP000682739">
    <property type="component" value="Chromosome"/>
</dbReference>
<dbReference type="InterPro" id="IPR036291">
    <property type="entry name" value="NAD(P)-bd_dom_sf"/>
</dbReference>